<dbReference type="PANTHER" id="PTHR11440">
    <property type="entry name" value="LECITHIN-CHOLESTEROL ACYLTRANSFERASE-RELATED"/>
    <property type="match status" value="1"/>
</dbReference>
<dbReference type="InterPro" id="IPR012908">
    <property type="entry name" value="PGAP1-ab_dom-like"/>
</dbReference>
<dbReference type="RefSeq" id="WP_316657641.1">
    <property type="nucleotide sequence ID" value="NZ_CATYWO010000002.1"/>
</dbReference>
<feature type="compositionally biased region" description="Basic and acidic residues" evidence="1">
    <location>
        <begin position="62"/>
        <end position="78"/>
    </location>
</feature>
<organism evidence="3 4">
    <name type="scientific">Ralstonia condita</name>
    <dbReference type="NCBI Taxonomy" id="3058600"/>
    <lineage>
        <taxon>Bacteria</taxon>
        <taxon>Pseudomonadati</taxon>
        <taxon>Pseudomonadota</taxon>
        <taxon>Betaproteobacteria</taxon>
        <taxon>Burkholderiales</taxon>
        <taxon>Burkholderiaceae</taxon>
        <taxon>Ralstonia</taxon>
    </lineage>
</organism>
<comment type="caution">
    <text evidence="3">The sequence shown here is derived from an EMBL/GenBank/DDBJ whole genome shotgun (WGS) entry which is preliminary data.</text>
</comment>
<accession>A0ABM9JC62</accession>
<dbReference type="SUPFAM" id="SSF53474">
    <property type="entry name" value="alpha/beta-Hydrolases"/>
    <property type="match status" value="1"/>
</dbReference>
<name>A0ABM9JC62_9RALS</name>
<dbReference type="Gene3D" id="3.40.50.1820">
    <property type="entry name" value="alpha/beta hydrolase"/>
    <property type="match status" value="1"/>
</dbReference>
<evidence type="ECO:0000313" key="3">
    <source>
        <dbReference type="EMBL" id="CAJ0789411.1"/>
    </source>
</evidence>
<reference evidence="3 4" key="1">
    <citation type="submission" date="2023-07" db="EMBL/GenBank/DDBJ databases">
        <authorList>
            <person name="Peeters C."/>
        </authorList>
    </citation>
    <scope>NUCLEOTIDE SEQUENCE [LARGE SCALE GENOMIC DNA]</scope>
    <source>
        <strain evidence="3 4">LMG 7141</strain>
    </source>
</reference>
<feature type="domain" description="GPI inositol-deacylase PGAP1-like alpha/beta" evidence="2">
    <location>
        <begin position="265"/>
        <end position="304"/>
    </location>
</feature>
<protein>
    <recommendedName>
        <fullName evidence="2">GPI inositol-deacylase PGAP1-like alpha/beta domain-containing protein</fullName>
    </recommendedName>
</protein>
<feature type="compositionally biased region" description="Basic and acidic residues" evidence="1">
    <location>
        <begin position="85"/>
        <end position="104"/>
    </location>
</feature>
<gene>
    <name evidence="3" type="ORF">LMG7141_02223</name>
</gene>
<evidence type="ECO:0000259" key="2">
    <source>
        <dbReference type="Pfam" id="PF07819"/>
    </source>
</evidence>
<sequence length="613" mass="68236">METDRIHLPIGEEIGGHAGATIALTPSTDKCRVSLQCHPDRVIPVIFLPGVMGSHLRMSKQRQSDLKRDDNVAWRPDDTGNTLARRKDSPNERQRNFDPDETEVDRYEITEDAGKFDMTGKKTVSSDKRHANVPDGLPNIGLLMSAPLLPAAEQWKAIRGKHESTAAQKARWRGWSEVMFDSYGNVIKLLEKRLNSMLVPLTGELSPIWKHGGHLQVLGVNPDYWGGAGDALTEADIKRVANCWYPVYAVGYNWLQSNGTSAQKVAKRINDIIRMYLDNGRNCEKVIVVTHSMGGLVARALLHPEYGNIKDKILGIYHSVQPALGAAAAYKRVRAGNDEQDNLVGNIARNVMGRTGKEVTPVFANASGPLELLPNASYPRGWLRLKAAGDRNTRPAMALPATSDDALKMYQQDMQLHKTLGTSKPTPPAAIGEPVYDIYGRSPKQWWRLFNPEWINPAKKLFDEMNAEIAAKLKIGEAQKFHKNIKDLYHPITYASYGGDFNQLAYGIVTWQAETEDLTPHGDPLTWTLQTEDAVGRVVVRTQSDKLLTLRLQPPEDPGDQTVPAKASAEAVRGSLFRQTGYEHQDSYKNDHVLASALYSIIKIANTATWWDK</sequence>
<feature type="region of interest" description="Disordered" evidence="1">
    <location>
        <begin position="58"/>
        <end position="104"/>
    </location>
</feature>
<dbReference type="EMBL" id="CATYWO010000002">
    <property type="protein sequence ID" value="CAJ0789411.1"/>
    <property type="molecule type" value="Genomic_DNA"/>
</dbReference>
<keyword evidence="4" id="KW-1185">Reference proteome</keyword>
<evidence type="ECO:0000313" key="4">
    <source>
        <dbReference type="Proteomes" id="UP001189616"/>
    </source>
</evidence>
<dbReference type="Pfam" id="PF07819">
    <property type="entry name" value="PGAP1"/>
    <property type="match status" value="1"/>
</dbReference>
<dbReference type="Proteomes" id="UP001189616">
    <property type="component" value="Unassembled WGS sequence"/>
</dbReference>
<dbReference type="InterPro" id="IPR029058">
    <property type="entry name" value="AB_hydrolase_fold"/>
</dbReference>
<evidence type="ECO:0000256" key="1">
    <source>
        <dbReference type="SAM" id="MobiDB-lite"/>
    </source>
</evidence>
<proteinExistence type="predicted"/>